<evidence type="ECO:0000313" key="2">
    <source>
        <dbReference type="Proteomes" id="UP000095281"/>
    </source>
</evidence>
<name>A0A1I8AXW0_MELHA</name>
<dbReference type="Proteomes" id="UP000095281">
    <property type="component" value="Unplaced"/>
</dbReference>
<dbReference type="Pfam" id="PF23309">
    <property type="entry name" value="DUF7083"/>
    <property type="match status" value="1"/>
</dbReference>
<keyword evidence="2" id="KW-1185">Reference proteome</keyword>
<feature type="domain" description="DUF7083" evidence="1">
    <location>
        <begin position="51"/>
        <end position="134"/>
    </location>
</feature>
<organism evidence="2 3">
    <name type="scientific">Meloidogyne hapla</name>
    <name type="common">Root-knot nematode worm</name>
    <dbReference type="NCBI Taxonomy" id="6305"/>
    <lineage>
        <taxon>Eukaryota</taxon>
        <taxon>Metazoa</taxon>
        <taxon>Ecdysozoa</taxon>
        <taxon>Nematoda</taxon>
        <taxon>Chromadorea</taxon>
        <taxon>Rhabditida</taxon>
        <taxon>Tylenchina</taxon>
        <taxon>Tylenchomorpha</taxon>
        <taxon>Tylenchoidea</taxon>
        <taxon>Meloidogynidae</taxon>
        <taxon>Meloidogyninae</taxon>
        <taxon>Meloidogyne</taxon>
    </lineage>
</organism>
<reference evidence="3" key="1">
    <citation type="submission" date="2016-11" db="UniProtKB">
        <authorList>
            <consortium name="WormBaseParasite"/>
        </authorList>
    </citation>
    <scope>IDENTIFICATION</scope>
</reference>
<sequence length="404" mass="47143">MDPKVIEQILKMQVDILKSQKDMLAQSEEKKINKNIANEDNSEETKSMQIYSKLQNLITEFQADIQKGITFESWYNKNKSFFEFEGKSLTENVKVRLLVSKLGVNEYTKMSQKMMPQSLESMKFDDLVKQLHKEYSDPRSKLVKRFEVMKLRCPCVEKIMDFGTLLNSECEKAQMALSVEESKILLFISGMSEDAYDIRQISLKFVENYKKSEECTLKALMEECRSYMTMKSDAKLFENSQSKVHITPDYSFEVNNISKTPIQVNNKSNSNQQNNYNQYYKRDQFQYNQNKFNRNQMNQNYNQTKSNNDCEQCGKTGHNIANCWWNPENDVEPPTYSRPYCCIADIVDPKGIIMCKEKWIIETVKINNKEVKMIVDSASQISCISEEVWKELGSPEMMPVNYAG</sequence>
<dbReference type="Gene3D" id="2.40.70.10">
    <property type="entry name" value="Acid Proteases"/>
    <property type="match status" value="1"/>
</dbReference>
<evidence type="ECO:0000313" key="3">
    <source>
        <dbReference type="WBParaSite" id="MhA1_Contig1045.frz3.gene4"/>
    </source>
</evidence>
<evidence type="ECO:0000259" key="1">
    <source>
        <dbReference type="Pfam" id="PF23309"/>
    </source>
</evidence>
<dbReference type="AlphaFoldDB" id="A0A1I8AXW0"/>
<accession>A0A1I8AXW0</accession>
<dbReference type="OMA" id="SIRYECL"/>
<dbReference type="InterPro" id="IPR055510">
    <property type="entry name" value="DUF7083"/>
</dbReference>
<proteinExistence type="predicted"/>
<dbReference type="InterPro" id="IPR021109">
    <property type="entry name" value="Peptidase_aspartic_dom_sf"/>
</dbReference>
<dbReference type="SUPFAM" id="SSF50630">
    <property type="entry name" value="Acid proteases"/>
    <property type="match status" value="1"/>
</dbReference>
<dbReference type="WBParaSite" id="MhA1_Contig1045.frz3.gene4">
    <property type="protein sequence ID" value="MhA1_Contig1045.frz3.gene4"/>
    <property type="gene ID" value="MhA1_Contig1045.frz3.gene4"/>
</dbReference>
<protein>
    <submittedName>
        <fullName evidence="3">CCHC-type domain-containing protein</fullName>
    </submittedName>
</protein>